<feature type="compositionally biased region" description="Polar residues" evidence="13">
    <location>
        <begin position="7"/>
        <end position="17"/>
    </location>
</feature>
<dbReference type="PANTHER" id="PTHR37984">
    <property type="entry name" value="PROTEIN CBG26694"/>
    <property type="match status" value="1"/>
</dbReference>
<dbReference type="CDD" id="cd01647">
    <property type="entry name" value="RT_LTR"/>
    <property type="match status" value="1"/>
</dbReference>
<keyword evidence="9" id="KW-0229">DNA integration</keyword>
<keyword evidence="7" id="KW-0460">Magnesium</keyword>
<dbReference type="InterPro" id="IPR043502">
    <property type="entry name" value="DNA/RNA_pol_sf"/>
</dbReference>
<dbReference type="PROSITE" id="PS00141">
    <property type="entry name" value="ASP_PROTEASE"/>
    <property type="match status" value="1"/>
</dbReference>
<dbReference type="PROSITE" id="PS50158">
    <property type="entry name" value="ZF_CCHC"/>
    <property type="match status" value="1"/>
</dbReference>
<feature type="region of interest" description="Disordered" evidence="13">
    <location>
        <begin position="325"/>
        <end position="357"/>
    </location>
</feature>
<keyword evidence="4" id="KW-0540">Nuclease</keyword>
<evidence type="ECO:0000256" key="4">
    <source>
        <dbReference type="ARBA" id="ARBA00022722"/>
    </source>
</evidence>
<dbReference type="Pfam" id="PF08284">
    <property type="entry name" value="RVP_2"/>
    <property type="match status" value="1"/>
</dbReference>
<reference evidence="17 18" key="1">
    <citation type="journal article" date="2017" name="Nature">
        <title>The Apostasia genome and the evolution of orchids.</title>
        <authorList>
            <person name="Zhang G.Q."/>
            <person name="Liu K.W."/>
            <person name="Li Z."/>
            <person name="Lohaus R."/>
            <person name="Hsiao Y.Y."/>
            <person name="Niu S.C."/>
            <person name="Wang J.Y."/>
            <person name="Lin Y.C."/>
            <person name="Xu Q."/>
            <person name="Chen L.J."/>
            <person name="Yoshida K."/>
            <person name="Fujiwara S."/>
            <person name="Wang Z.W."/>
            <person name="Zhang Y.Q."/>
            <person name="Mitsuda N."/>
            <person name="Wang M."/>
            <person name="Liu G.H."/>
            <person name="Pecoraro L."/>
            <person name="Huang H.X."/>
            <person name="Xiao X.J."/>
            <person name="Lin M."/>
            <person name="Wu X.Y."/>
            <person name="Wu W.L."/>
            <person name="Chen Y.Y."/>
            <person name="Chang S.B."/>
            <person name="Sakamoto S."/>
            <person name="Ohme-Takagi M."/>
            <person name="Yagi M."/>
            <person name="Zeng S.J."/>
            <person name="Shen C.Y."/>
            <person name="Yeh C.M."/>
            <person name="Luo Y.B."/>
            <person name="Tsai W.C."/>
            <person name="Van de Peer Y."/>
            <person name="Liu Z.J."/>
        </authorList>
    </citation>
    <scope>NUCLEOTIDE SEQUENCE [LARGE SCALE GENOMIC DNA]</scope>
    <source>
        <strain evidence="18">cv. Shenzhen</strain>
        <tissue evidence="17">Stem</tissue>
    </source>
</reference>
<dbReference type="Pfam" id="PF00098">
    <property type="entry name" value="zf-CCHC"/>
    <property type="match status" value="1"/>
</dbReference>
<feature type="compositionally biased region" description="Basic and acidic residues" evidence="13">
    <location>
        <begin position="18"/>
        <end position="27"/>
    </location>
</feature>
<evidence type="ECO:0000256" key="2">
    <source>
        <dbReference type="ARBA" id="ARBA00022679"/>
    </source>
</evidence>
<dbReference type="PROSITE" id="PS50878">
    <property type="entry name" value="RT_POL"/>
    <property type="match status" value="1"/>
</dbReference>
<dbReference type="SUPFAM" id="SSF56672">
    <property type="entry name" value="DNA/RNA polymerases"/>
    <property type="match status" value="1"/>
</dbReference>
<dbReference type="FunFam" id="3.10.10.10:FF:000007">
    <property type="entry name" value="Retrovirus-related Pol polyprotein from transposon 17.6-like Protein"/>
    <property type="match status" value="1"/>
</dbReference>
<keyword evidence="10 17" id="KW-0695">RNA-directed DNA polymerase</keyword>
<dbReference type="PANTHER" id="PTHR37984:SF5">
    <property type="entry name" value="PROTEIN NYNRIN-LIKE"/>
    <property type="match status" value="1"/>
</dbReference>
<keyword evidence="3" id="KW-0548">Nucleotidyltransferase</keyword>
<dbReference type="PROSITE" id="PS50175">
    <property type="entry name" value="ASP_PROT_RETROV"/>
    <property type="match status" value="1"/>
</dbReference>
<feature type="region of interest" description="Disordered" evidence="13">
    <location>
        <begin position="243"/>
        <end position="278"/>
    </location>
</feature>
<dbReference type="InterPro" id="IPR001878">
    <property type="entry name" value="Znf_CCHC"/>
</dbReference>
<evidence type="ECO:0000256" key="3">
    <source>
        <dbReference type="ARBA" id="ARBA00022695"/>
    </source>
</evidence>
<dbReference type="InterPro" id="IPR050951">
    <property type="entry name" value="Retrovirus_Pol_polyprotein"/>
</dbReference>
<dbReference type="Gene3D" id="2.40.70.10">
    <property type="entry name" value="Acid Proteases"/>
    <property type="match status" value="1"/>
</dbReference>
<dbReference type="InterPro" id="IPR001995">
    <property type="entry name" value="Peptidase_A2_cat"/>
</dbReference>
<keyword evidence="8" id="KW-0694">RNA-binding</keyword>
<evidence type="ECO:0000256" key="7">
    <source>
        <dbReference type="ARBA" id="ARBA00022842"/>
    </source>
</evidence>
<name>A0A2I0AYS4_9ASPA</name>
<protein>
    <submittedName>
        <fullName evidence="17">RNA-directed DNA polymerase like</fullName>
        <ecNumber evidence="17">3.6.4.12</ecNumber>
    </submittedName>
</protein>
<keyword evidence="5" id="KW-0255">Endonuclease</keyword>
<dbReference type="FunFam" id="3.30.70.270:FF:000020">
    <property type="entry name" value="Transposon Tf2-6 polyprotein-like Protein"/>
    <property type="match status" value="1"/>
</dbReference>
<evidence type="ECO:0000256" key="5">
    <source>
        <dbReference type="ARBA" id="ARBA00022759"/>
    </source>
</evidence>
<dbReference type="InterPro" id="IPR021109">
    <property type="entry name" value="Peptidase_aspartic_dom_sf"/>
</dbReference>
<evidence type="ECO:0000256" key="10">
    <source>
        <dbReference type="ARBA" id="ARBA00022918"/>
    </source>
</evidence>
<dbReference type="Gene3D" id="3.30.70.270">
    <property type="match status" value="2"/>
</dbReference>
<keyword evidence="11" id="KW-0511">Multifunctional enzyme</keyword>
<evidence type="ECO:0000256" key="11">
    <source>
        <dbReference type="ARBA" id="ARBA00023268"/>
    </source>
</evidence>
<feature type="domain" description="Reverse transcriptase" evidence="16">
    <location>
        <begin position="595"/>
        <end position="774"/>
    </location>
</feature>
<dbReference type="GO" id="GO:0015074">
    <property type="term" value="P:DNA integration"/>
    <property type="evidence" value="ECO:0007669"/>
    <property type="project" value="UniProtKB-KW"/>
</dbReference>
<dbReference type="GO" id="GO:0003964">
    <property type="term" value="F:RNA-directed DNA polymerase activity"/>
    <property type="evidence" value="ECO:0007669"/>
    <property type="project" value="UniProtKB-KW"/>
</dbReference>
<dbReference type="AlphaFoldDB" id="A0A2I0AYS4"/>
<keyword evidence="6 17" id="KW-0378">Hydrolase</keyword>
<accession>A0A2I0AYS4</accession>
<dbReference type="InterPro" id="IPR005162">
    <property type="entry name" value="Retrotrans_gag_dom"/>
</dbReference>
<dbReference type="InterPro" id="IPR001969">
    <property type="entry name" value="Aspartic_peptidase_AS"/>
</dbReference>
<dbReference type="SUPFAM" id="SSF50630">
    <property type="entry name" value="Acid proteases"/>
    <property type="match status" value="1"/>
</dbReference>
<dbReference type="InterPro" id="IPR000477">
    <property type="entry name" value="RT_dom"/>
</dbReference>
<dbReference type="GO" id="GO:0003678">
    <property type="term" value="F:DNA helicase activity"/>
    <property type="evidence" value="ECO:0007669"/>
    <property type="project" value="UniProtKB-EC"/>
</dbReference>
<dbReference type="Pfam" id="PF17919">
    <property type="entry name" value="RT_RNaseH_2"/>
    <property type="match status" value="1"/>
</dbReference>
<evidence type="ECO:0000313" key="17">
    <source>
        <dbReference type="EMBL" id="PKA60703.1"/>
    </source>
</evidence>
<dbReference type="InterPro" id="IPR041577">
    <property type="entry name" value="RT_RNaseH_2"/>
</dbReference>
<evidence type="ECO:0000256" key="6">
    <source>
        <dbReference type="ARBA" id="ARBA00022801"/>
    </source>
</evidence>
<dbReference type="EMBL" id="KZ451935">
    <property type="protein sequence ID" value="PKA60703.1"/>
    <property type="molecule type" value="Genomic_DNA"/>
</dbReference>
<evidence type="ECO:0000259" key="14">
    <source>
        <dbReference type="PROSITE" id="PS50158"/>
    </source>
</evidence>
<keyword evidence="12" id="KW-0862">Zinc</keyword>
<sequence>MARNDQEQVNASSQNENMGDKSSHHEQATQLLSTIKQLMGNMSGTSLLGQSSEPYLDKAAELFQKMNPRRFSDTTDPLEAESWLRHLEKIFNGIACPNDRKVALASMMLDGAADDWWQRQLEMQFANKLINENSWARFCELFREWYIPDSAKDKMRQELERLVQRNMTVNEYEKKFSSLARYAPELIATEKLKCTHFRKGLRDSIRASVTPFQHIVYRDLVEAVRVVEQDQLNTQARREAIASKRKGYMSQQRGPSFKKSTSSSSSGSSGTNTNNKPQCQQCGRWHWGKCMGKNWIRCYTCGEIGHVSWNCPSGVAAKSNIEAAGSVGSTSGGRGNTSAAMPGRGRGISTQSGGRDAQPRIFAITQQEASESPDVITGTLFLQEIPITVLFDSGASHSFVSEEVVQKLFLTTYPLETSLRVLLTTGTQIEVNLFVNEEIEIMDRKFLSRLIIVPMFEFDVILGMDWLSTNQVIIDCLEKKVKVRTPGLKNLIFYGKGRKIPVISALKAQQYLKKGNEAYLAVTIDIKAVSPKLQDIPVVNEYSDVFPEDLSGLPPDREIEFVIDVIPGIEPISKVPYRMATTELQELKTQQQELLDKGYIRPSVSPWGAPVLFVKKKDGTLRMCIDYRELNRVTIKNKYPLPRIDDLFDQLQGATVFSKIDLRSGYYQLKIKKEDIPKTAFRTRYGHYEYLVMPFGLTNAPAAFMDMMNRVFQSYLDQFVIVFIDDILIYSKNQEEHSQHLYLVLQKLRENQLYGKLTKCEFWLSTITFLGHVVSAEGISVDSQKISAVVDWPRLTNVTEIRSFLGLAGYYRKFVKDFSLIALPLTKLTQKAVPFIWSIECEESFQKLKTCLISAPVLVLPEENKGFQIFSDASFQGLGCVLMQFGKVIAYASRQLRTHEKNYPIHDLELAAIIFALKIWRHYLYGVKCDILAPKLISTTNGDII</sequence>
<dbReference type="Proteomes" id="UP000236161">
    <property type="component" value="Unassembled WGS sequence"/>
</dbReference>
<evidence type="ECO:0000259" key="15">
    <source>
        <dbReference type="PROSITE" id="PS50175"/>
    </source>
</evidence>
<feature type="domain" description="Peptidase A2" evidence="15">
    <location>
        <begin position="387"/>
        <end position="466"/>
    </location>
</feature>
<dbReference type="EC" id="3.6.4.12" evidence="17"/>
<keyword evidence="2" id="KW-0808">Transferase</keyword>
<dbReference type="GO" id="GO:0008270">
    <property type="term" value="F:zinc ion binding"/>
    <property type="evidence" value="ECO:0007669"/>
    <property type="project" value="UniProtKB-KW"/>
</dbReference>
<proteinExistence type="predicted"/>
<dbReference type="GO" id="GO:0003723">
    <property type="term" value="F:RNA binding"/>
    <property type="evidence" value="ECO:0007669"/>
    <property type="project" value="UniProtKB-KW"/>
</dbReference>
<keyword evidence="18" id="KW-1185">Reference proteome</keyword>
<evidence type="ECO:0000259" key="16">
    <source>
        <dbReference type="PROSITE" id="PS50878"/>
    </source>
</evidence>
<dbReference type="GO" id="GO:0006508">
    <property type="term" value="P:proteolysis"/>
    <property type="evidence" value="ECO:0007669"/>
    <property type="project" value="UniProtKB-KW"/>
</dbReference>
<dbReference type="GO" id="GO:0004190">
    <property type="term" value="F:aspartic-type endopeptidase activity"/>
    <property type="evidence" value="ECO:0007669"/>
    <property type="project" value="InterPro"/>
</dbReference>
<feature type="compositionally biased region" description="Low complexity" evidence="13">
    <location>
        <begin position="258"/>
        <end position="276"/>
    </location>
</feature>
<dbReference type="SMART" id="SM00343">
    <property type="entry name" value="ZnF_C2HC"/>
    <property type="match status" value="1"/>
</dbReference>
<keyword evidence="1" id="KW-0645">Protease</keyword>
<dbReference type="FunFam" id="3.10.20.370:FF:000001">
    <property type="entry name" value="Retrovirus-related Pol polyprotein from transposon 17.6-like protein"/>
    <property type="match status" value="1"/>
</dbReference>
<gene>
    <name evidence="17" type="ORF">AXF42_Ash006337</name>
</gene>
<dbReference type="CDD" id="cd00303">
    <property type="entry name" value="retropepsin_like"/>
    <property type="match status" value="1"/>
</dbReference>
<dbReference type="OrthoDB" id="784533at2759"/>
<keyword evidence="12" id="KW-0863">Zinc-finger</keyword>
<feature type="region of interest" description="Disordered" evidence="13">
    <location>
        <begin position="1"/>
        <end position="27"/>
    </location>
</feature>
<dbReference type="Pfam" id="PF03732">
    <property type="entry name" value="Retrotrans_gag"/>
    <property type="match status" value="1"/>
</dbReference>
<keyword evidence="12" id="KW-0479">Metal-binding</keyword>
<evidence type="ECO:0000313" key="18">
    <source>
        <dbReference type="Proteomes" id="UP000236161"/>
    </source>
</evidence>
<dbReference type="GO" id="GO:0004519">
    <property type="term" value="F:endonuclease activity"/>
    <property type="evidence" value="ECO:0007669"/>
    <property type="project" value="UniProtKB-KW"/>
</dbReference>
<organism evidence="17 18">
    <name type="scientific">Apostasia shenzhenica</name>
    <dbReference type="NCBI Taxonomy" id="1088818"/>
    <lineage>
        <taxon>Eukaryota</taxon>
        <taxon>Viridiplantae</taxon>
        <taxon>Streptophyta</taxon>
        <taxon>Embryophyta</taxon>
        <taxon>Tracheophyta</taxon>
        <taxon>Spermatophyta</taxon>
        <taxon>Magnoliopsida</taxon>
        <taxon>Liliopsida</taxon>
        <taxon>Asparagales</taxon>
        <taxon>Orchidaceae</taxon>
        <taxon>Apostasioideae</taxon>
        <taxon>Apostasia</taxon>
    </lineage>
</organism>
<evidence type="ECO:0000256" key="9">
    <source>
        <dbReference type="ARBA" id="ARBA00022908"/>
    </source>
</evidence>
<dbReference type="Gene3D" id="3.10.10.10">
    <property type="entry name" value="HIV Type 1 Reverse Transcriptase, subunit A, domain 1"/>
    <property type="match status" value="1"/>
</dbReference>
<dbReference type="InterPro" id="IPR043128">
    <property type="entry name" value="Rev_trsase/Diguanyl_cyclase"/>
</dbReference>
<evidence type="ECO:0000256" key="1">
    <source>
        <dbReference type="ARBA" id="ARBA00022670"/>
    </source>
</evidence>
<evidence type="ECO:0000256" key="13">
    <source>
        <dbReference type="SAM" id="MobiDB-lite"/>
    </source>
</evidence>
<dbReference type="Pfam" id="PF00078">
    <property type="entry name" value="RVT_1"/>
    <property type="match status" value="1"/>
</dbReference>
<feature type="domain" description="CCHC-type" evidence="14">
    <location>
        <begin position="297"/>
        <end position="313"/>
    </location>
</feature>
<evidence type="ECO:0000256" key="12">
    <source>
        <dbReference type="PROSITE-ProRule" id="PRU00047"/>
    </source>
</evidence>
<evidence type="ECO:0000256" key="8">
    <source>
        <dbReference type="ARBA" id="ARBA00022884"/>
    </source>
</evidence>